<protein>
    <recommendedName>
        <fullName evidence="3">BRCT domain-containing protein</fullName>
    </recommendedName>
</protein>
<dbReference type="PANTHER" id="PTHR13561">
    <property type="entry name" value="DNA REPLICATION REGULATOR DPB11-RELATED"/>
    <property type="match status" value="1"/>
</dbReference>
<dbReference type="CDD" id="cd17731">
    <property type="entry name" value="BRCT_TopBP1_rpt2_like"/>
    <property type="match status" value="1"/>
</dbReference>
<feature type="non-terminal residue" evidence="4">
    <location>
        <position position="1"/>
    </location>
</feature>
<dbReference type="InterPro" id="IPR059215">
    <property type="entry name" value="BRCT2_TopBP1-like"/>
</dbReference>
<feature type="domain" description="BRCT" evidence="3">
    <location>
        <begin position="43"/>
        <end position="116"/>
    </location>
</feature>
<name>A0A0D0B9H4_9AGAR</name>
<dbReference type="PROSITE" id="PS50172">
    <property type="entry name" value="BRCT"/>
    <property type="match status" value="2"/>
</dbReference>
<keyword evidence="1" id="KW-0677">Repeat</keyword>
<evidence type="ECO:0000256" key="2">
    <source>
        <dbReference type="SAM" id="MobiDB-lite"/>
    </source>
</evidence>
<proteinExistence type="predicted"/>
<dbReference type="SUPFAM" id="SSF52113">
    <property type="entry name" value="BRCT domain"/>
    <property type="match status" value="2"/>
</dbReference>
<gene>
    <name evidence="4" type="ORF">GYMLUDRAFT_225798</name>
</gene>
<feature type="domain" description="BRCT" evidence="3">
    <location>
        <begin position="134"/>
        <end position="232"/>
    </location>
</feature>
<dbReference type="Gene3D" id="3.40.50.10190">
    <property type="entry name" value="BRCT domain"/>
    <property type="match status" value="3"/>
</dbReference>
<dbReference type="PANTHER" id="PTHR13561:SF20">
    <property type="entry name" value="DNA TOPOISOMERASE 2-BINDING PROTEIN 1"/>
    <property type="match status" value="1"/>
</dbReference>
<dbReference type="AlphaFoldDB" id="A0A0D0B9H4"/>
<reference evidence="4 5" key="1">
    <citation type="submission" date="2014-04" db="EMBL/GenBank/DDBJ databases">
        <title>Evolutionary Origins and Diversification of the Mycorrhizal Mutualists.</title>
        <authorList>
            <consortium name="DOE Joint Genome Institute"/>
            <consortium name="Mycorrhizal Genomics Consortium"/>
            <person name="Kohler A."/>
            <person name="Kuo A."/>
            <person name="Nagy L.G."/>
            <person name="Floudas D."/>
            <person name="Copeland A."/>
            <person name="Barry K.W."/>
            <person name="Cichocki N."/>
            <person name="Veneault-Fourrey C."/>
            <person name="LaButti K."/>
            <person name="Lindquist E.A."/>
            <person name="Lipzen A."/>
            <person name="Lundell T."/>
            <person name="Morin E."/>
            <person name="Murat C."/>
            <person name="Riley R."/>
            <person name="Ohm R."/>
            <person name="Sun H."/>
            <person name="Tunlid A."/>
            <person name="Henrissat B."/>
            <person name="Grigoriev I.V."/>
            <person name="Hibbett D.S."/>
            <person name="Martin F."/>
        </authorList>
    </citation>
    <scope>NUCLEOTIDE SEQUENCE [LARGE SCALE GENOMIC DNA]</scope>
    <source>
        <strain evidence="4 5">FD-317 M1</strain>
    </source>
</reference>
<dbReference type="Pfam" id="PF12738">
    <property type="entry name" value="PTCB-BRCT"/>
    <property type="match status" value="2"/>
</dbReference>
<keyword evidence="5" id="KW-1185">Reference proteome</keyword>
<evidence type="ECO:0000259" key="3">
    <source>
        <dbReference type="PROSITE" id="PS50172"/>
    </source>
</evidence>
<sequence>MRRRGNKSTKVPNVKLRPAQPGDVIRVQDSQFDNDDSLRFHDPTPRPFAGVVLCATGISDKPGLFKQAVELGAVTTNDFTDRVTHLIAAHHGGAKYQCALENKIPILKPDWVLSSYHIWLRGDDVALEQSIRSYRLPVFSSVILCVSGISDVVRREKINKLVTANGGTYVKALERPVRVTHLLCSGDEETDKMYYADKFNTSGEADIKLVWEEWFWDSLEFGGRFNEDAYQARKPRPVPRKSIQRDELEISSTSVSRVVHENVNAHPQAKPIQKPRTVAFTNIASLGQSELSEDEPIQATVRKPVGFQRELWRSVLAPRGYEWNEDASVLMKSPTKAKAQSKSADEEEDAEDRNDGRSVLTSSSFRRANSFSVLPARQPLKRLVSTRFKSTTPLRDEGNGDDDVIEGATPAQMNADTPGVGPSALQPGIDHANAPAPLPPPPPGIFSGLLMTALGEANCENVRAAVKGAGGIWVDLDIVSADETQVDIIIVRLVSGSKLFCISMSDQPTPIPNNLRGRVRTECWLEKCIYDSKLLSPDSHVSFTPVAVPCPISGSNKVRISFSGFDHAEKFFMTRLMKVLGLYLSCFCYVRSQ</sequence>
<dbReference type="HOGENOM" id="CLU_460078_0_0_1"/>
<evidence type="ECO:0000313" key="4">
    <source>
        <dbReference type="EMBL" id="KIK60300.1"/>
    </source>
</evidence>
<evidence type="ECO:0000313" key="5">
    <source>
        <dbReference type="Proteomes" id="UP000053593"/>
    </source>
</evidence>
<dbReference type="GO" id="GO:0006270">
    <property type="term" value="P:DNA replication initiation"/>
    <property type="evidence" value="ECO:0007669"/>
    <property type="project" value="TreeGrafter"/>
</dbReference>
<dbReference type="InterPro" id="IPR001357">
    <property type="entry name" value="BRCT_dom"/>
</dbReference>
<organism evidence="4 5">
    <name type="scientific">Collybiopsis luxurians FD-317 M1</name>
    <dbReference type="NCBI Taxonomy" id="944289"/>
    <lineage>
        <taxon>Eukaryota</taxon>
        <taxon>Fungi</taxon>
        <taxon>Dikarya</taxon>
        <taxon>Basidiomycota</taxon>
        <taxon>Agaricomycotina</taxon>
        <taxon>Agaricomycetes</taxon>
        <taxon>Agaricomycetidae</taxon>
        <taxon>Agaricales</taxon>
        <taxon>Marasmiineae</taxon>
        <taxon>Omphalotaceae</taxon>
        <taxon>Collybiopsis</taxon>
        <taxon>Collybiopsis luxurians</taxon>
    </lineage>
</organism>
<dbReference type="OrthoDB" id="251770at2759"/>
<dbReference type="SMART" id="SM00292">
    <property type="entry name" value="BRCT"/>
    <property type="match status" value="2"/>
</dbReference>
<dbReference type="InterPro" id="IPR036420">
    <property type="entry name" value="BRCT_dom_sf"/>
</dbReference>
<accession>A0A0D0B9H4</accession>
<dbReference type="GO" id="GO:0033314">
    <property type="term" value="P:mitotic DNA replication checkpoint signaling"/>
    <property type="evidence" value="ECO:0007669"/>
    <property type="project" value="TreeGrafter"/>
</dbReference>
<feature type="region of interest" description="Disordered" evidence="2">
    <location>
        <begin position="384"/>
        <end position="404"/>
    </location>
</feature>
<dbReference type="Proteomes" id="UP000053593">
    <property type="component" value="Unassembled WGS sequence"/>
</dbReference>
<dbReference type="EMBL" id="KN834775">
    <property type="protein sequence ID" value="KIK60300.1"/>
    <property type="molecule type" value="Genomic_DNA"/>
</dbReference>
<feature type="region of interest" description="Disordered" evidence="2">
    <location>
        <begin position="332"/>
        <end position="361"/>
    </location>
</feature>
<dbReference type="GO" id="GO:0007095">
    <property type="term" value="P:mitotic G2 DNA damage checkpoint signaling"/>
    <property type="evidence" value="ECO:0007669"/>
    <property type="project" value="TreeGrafter"/>
</dbReference>
<evidence type="ECO:0000256" key="1">
    <source>
        <dbReference type="ARBA" id="ARBA00022737"/>
    </source>
</evidence>